<dbReference type="AlphaFoldDB" id="A0A376DSR0"/>
<evidence type="ECO:0000313" key="2">
    <source>
        <dbReference type="EMBL" id="AZA49581.1"/>
    </source>
</evidence>
<evidence type="ECO:0000313" key="4">
    <source>
        <dbReference type="Proteomes" id="UP000255224"/>
    </source>
</evidence>
<dbReference type="GO" id="GO:0003677">
    <property type="term" value="F:DNA binding"/>
    <property type="evidence" value="ECO:0007669"/>
    <property type="project" value="InterPro"/>
</dbReference>
<dbReference type="Gene3D" id="1.10.260.40">
    <property type="entry name" value="lambda repressor-like DNA-binding domains"/>
    <property type="match status" value="1"/>
</dbReference>
<dbReference type="CDD" id="cd00093">
    <property type="entry name" value="HTH_XRE"/>
    <property type="match status" value="1"/>
</dbReference>
<dbReference type="Pfam" id="PF01381">
    <property type="entry name" value="HTH_3"/>
    <property type="match status" value="1"/>
</dbReference>
<dbReference type="Proteomes" id="UP000273270">
    <property type="component" value="Chromosome"/>
</dbReference>
<dbReference type="KEGG" id="ccau:EG346_15960"/>
<dbReference type="EMBL" id="CP033920">
    <property type="protein sequence ID" value="AZA49581.1"/>
    <property type="molecule type" value="Genomic_DNA"/>
</dbReference>
<accession>A0A3G6NHQ2</accession>
<gene>
    <name evidence="2" type="ORF">EG346_15960</name>
    <name evidence="3" type="ORF">NCTC13533_01708</name>
</gene>
<dbReference type="PROSITE" id="PS50943">
    <property type="entry name" value="HTH_CROC1"/>
    <property type="match status" value="1"/>
</dbReference>
<feature type="domain" description="HTH cro/C1-type" evidence="1">
    <location>
        <begin position="18"/>
        <end position="70"/>
    </location>
</feature>
<reference evidence="3 4" key="1">
    <citation type="submission" date="2018-06" db="EMBL/GenBank/DDBJ databases">
        <authorList>
            <consortium name="Pathogen Informatics"/>
            <person name="Doyle S."/>
        </authorList>
    </citation>
    <scope>NUCLEOTIDE SEQUENCE [LARGE SCALE GENOMIC DNA]</scope>
    <source>
        <strain evidence="3 4">NCTC13533</strain>
    </source>
</reference>
<dbReference type="RefSeq" id="WP_123879941.1">
    <property type="nucleotide sequence ID" value="NZ_CP033920.1"/>
</dbReference>
<dbReference type="SUPFAM" id="SSF47413">
    <property type="entry name" value="lambda repressor-like DNA-binding domains"/>
    <property type="match status" value="1"/>
</dbReference>
<accession>A0A376DSR0</accession>
<proteinExistence type="predicted"/>
<dbReference type="OrthoDB" id="1453903at2"/>
<reference evidence="2" key="2">
    <citation type="submission" date="2018-11" db="EMBL/GenBank/DDBJ databases">
        <title>Proposal to divide the Flavobacteriaceae and reorganize its genera based on Amino Acid Identity values calculated from whole genome sequences.</title>
        <authorList>
            <person name="Nicholson A.C."/>
            <person name="Gulvik C.A."/>
            <person name="Whitney A.M."/>
            <person name="Humrighouse B.W."/>
            <person name="Bell M."/>
            <person name="Holmes B."/>
            <person name="Steigerwalt A."/>
            <person name="Villarma A."/>
            <person name="Sheth M."/>
            <person name="Batra D."/>
            <person name="Pryor J."/>
            <person name="Bernardet J.-F."/>
            <person name="Hugo C."/>
            <person name="Kampfer P."/>
            <person name="Newman J."/>
            <person name="Mcquiston J.R."/>
        </authorList>
    </citation>
    <scope>NUCLEOTIDE SEQUENCE [LARGE SCALE GENOMIC DNA]</scope>
    <source>
        <strain evidence="2">G0188</strain>
    </source>
</reference>
<dbReference type="Proteomes" id="UP000255224">
    <property type="component" value="Unassembled WGS sequence"/>
</dbReference>
<evidence type="ECO:0000313" key="3">
    <source>
        <dbReference type="EMBL" id="STC94883.1"/>
    </source>
</evidence>
<reference evidence="5" key="3">
    <citation type="submission" date="2018-11" db="EMBL/GenBank/DDBJ databases">
        <title>Proposal to divide the Flavobacteriaceae and reorganize its genera based on Amino Acid Identity values calculated from whole genome sequences.</title>
        <authorList>
            <person name="Nicholson A.C."/>
            <person name="Gulvik C.A."/>
            <person name="Whitney A.M."/>
            <person name="Humrighouse B.W."/>
            <person name="Bell M."/>
            <person name="Holmes B."/>
            <person name="Steigerwalt A.G."/>
            <person name="Villarma A."/>
            <person name="Sheth M."/>
            <person name="Batra D."/>
            <person name="Pryor J."/>
            <person name="Bernardet J.-F."/>
            <person name="Hugo C."/>
            <person name="Kampfer P."/>
            <person name="Newman J."/>
            <person name="McQuiston J.R."/>
        </authorList>
    </citation>
    <scope>NUCLEOTIDE SEQUENCE [LARGE SCALE GENOMIC DNA]</scope>
    <source>
        <strain evidence="5">G0188</strain>
    </source>
</reference>
<dbReference type="InterPro" id="IPR010982">
    <property type="entry name" value="Lambda_DNA-bd_dom_sf"/>
</dbReference>
<dbReference type="SMART" id="SM00530">
    <property type="entry name" value="HTH_XRE"/>
    <property type="match status" value="1"/>
</dbReference>
<name>A0A376DSR0_CHRCU</name>
<keyword evidence="5" id="KW-1185">Reference proteome</keyword>
<dbReference type="EMBL" id="UFVQ01000003">
    <property type="protein sequence ID" value="STC94883.1"/>
    <property type="molecule type" value="Genomic_DNA"/>
</dbReference>
<organism evidence="3 4">
    <name type="scientific">Chryseobacterium carnipullorum</name>
    <dbReference type="NCBI Taxonomy" id="1124835"/>
    <lineage>
        <taxon>Bacteria</taxon>
        <taxon>Pseudomonadati</taxon>
        <taxon>Bacteroidota</taxon>
        <taxon>Flavobacteriia</taxon>
        <taxon>Flavobacteriales</taxon>
        <taxon>Weeksellaceae</taxon>
        <taxon>Chryseobacterium group</taxon>
        <taxon>Chryseobacterium</taxon>
    </lineage>
</organism>
<evidence type="ECO:0000259" key="1">
    <source>
        <dbReference type="PROSITE" id="PS50943"/>
    </source>
</evidence>
<evidence type="ECO:0000313" key="5">
    <source>
        <dbReference type="Proteomes" id="UP000273270"/>
    </source>
</evidence>
<protein>
    <submittedName>
        <fullName evidence="3">Helix-turn-helix</fullName>
    </submittedName>
    <submittedName>
        <fullName evidence="2">XRE family transcriptional regulator</fullName>
    </submittedName>
</protein>
<sequence>MKNENKENGQWQLLVLLLKEIADQKKITQNDIAELTGMQQSAISRLFLLKYKPTLETFMKVAQAIKVNFFFEDKENKSDLNLAFENAMAALGRRPDSLPQN</sequence>
<dbReference type="InterPro" id="IPR001387">
    <property type="entry name" value="Cro/C1-type_HTH"/>
</dbReference>